<dbReference type="AlphaFoldDB" id="A0A1Q3BQA2"/>
<evidence type="ECO:0000313" key="2">
    <source>
        <dbReference type="EMBL" id="GAV70201.1"/>
    </source>
</evidence>
<dbReference type="EMBL" id="BDDD01000791">
    <property type="protein sequence ID" value="GAV70201.1"/>
    <property type="molecule type" value="Genomic_DNA"/>
</dbReference>
<name>A0A1Q3BQA2_CEPFO</name>
<protein>
    <submittedName>
        <fullName evidence="2">Uncharacterized protein</fullName>
    </submittedName>
</protein>
<feature type="region of interest" description="Disordered" evidence="1">
    <location>
        <begin position="42"/>
        <end position="85"/>
    </location>
</feature>
<comment type="caution">
    <text evidence="2">The sequence shown here is derived from an EMBL/GenBank/DDBJ whole genome shotgun (WGS) entry which is preliminary data.</text>
</comment>
<dbReference type="Proteomes" id="UP000187406">
    <property type="component" value="Unassembled WGS sequence"/>
</dbReference>
<feature type="compositionally biased region" description="Basic and acidic residues" evidence="1">
    <location>
        <begin position="61"/>
        <end position="72"/>
    </location>
</feature>
<organism evidence="2 3">
    <name type="scientific">Cephalotus follicularis</name>
    <name type="common">Albany pitcher plant</name>
    <dbReference type="NCBI Taxonomy" id="3775"/>
    <lineage>
        <taxon>Eukaryota</taxon>
        <taxon>Viridiplantae</taxon>
        <taxon>Streptophyta</taxon>
        <taxon>Embryophyta</taxon>
        <taxon>Tracheophyta</taxon>
        <taxon>Spermatophyta</taxon>
        <taxon>Magnoliopsida</taxon>
        <taxon>eudicotyledons</taxon>
        <taxon>Gunneridae</taxon>
        <taxon>Pentapetalae</taxon>
        <taxon>rosids</taxon>
        <taxon>fabids</taxon>
        <taxon>Oxalidales</taxon>
        <taxon>Cephalotaceae</taxon>
        <taxon>Cephalotus</taxon>
    </lineage>
</organism>
<dbReference type="InParanoid" id="A0A1Q3BQA2"/>
<sequence length="101" mass="11345">MGGSAFDTLYSPRLALTEIANPSITNLLATVKGLKKKDKVMGGKRKKGWVQMQGKKKSKQCNKENESQKQRENVPIQETGQKVYDMGTSQSSLWKNYEYGT</sequence>
<proteinExistence type="predicted"/>
<feature type="non-terminal residue" evidence="2">
    <location>
        <position position="101"/>
    </location>
</feature>
<gene>
    <name evidence="2" type="ORF">CFOL_v3_13699</name>
</gene>
<keyword evidence="3" id="KW-1185">Reference proteome</keyword>
<feature type="compositionally biased region" description="Basic residues" evidence="1">
    <location>
        <begin position="42"/>
        <end position="60"/>
    </location>
</feature>
<evidence type="ECO:0000256" key="1">
    <source>
        <dbReference type="SAM" id="MobiDB-lite"/>
    </source>
</evidence>
<evidence type="ECO:0000313" key="3">
    <source>
        <dbReference type="Proteomes" id="UP000187406"/>
    </source>
</evidence>
<accession>A0A1Q3BQA2</accession>
<reference evidence="3" key="1">
    <citation type="submission" date="2016-04" db="EMBL/GenBank/DDBJ databases">
        <title>Cephalotus genome sequencing.</title>
        <authorList>
            <person name="Fukushima K."/>
            <person name="Hasebe M."/>
            <person name="Fang X."/>
        </authorList>
    </citation>
    <scope>NUCLEOTIDE SEQUENCE [LARGE SCALE GENOMIC DNA]</scope>
    <source>
        <strain evidence="3">cv. St1</strain>
    </source>
</reference>